<keyword evidence="2" id="KW-1185">Reference proteome</keyword>
<gene>
    <name evidence="1" type="ORF">GCM10008983_14960</name>
</gene>
<proteinExistence type="predicted"/>
<protein>
    <submittedName>
        <fullName evidence="1">Uncharacterized protein</fullName>
    </submittedName>
</protein>
<evidence type="ECO:0000313" key="2">
    <source>
        <dbReference type="Proteomes" id="UP001501459"/>
    </source>
</evidence>
<dbReference type="EMBL" id="BAAADM010000039">
    <property type="protein sequence ID" value="GAA0439082.1"/>
    <property type="molecule type" value="Genomic_DNA"/>
</dbReference>
<sequence>MLISVLLIGCGSSNPINNDDNTQAKGDWPVYDFEEIIDEVDLIAFTTVENTQSKEIINLIRFIL</sequence>
<dbReference type="Proteomes" id="UP001501459">
    <property type="component" value="Unassembled WGS sequence"/>
</dbReference>
<organism evidence="1 2">
    <name type="scientific">Lentibacillus halophilus</name>
    <dbReference type="NCBI Taxonomy" id="295065"/>
    <lineage>
        <taxon>Bacteria</taxon>
        <taxon>Bacillati</taxon>
        <taxon>Bacillota</taxon>
        <taxon>Bacilli</taxon>
        <taxon>Bacillales</taxon>
        <taxon>Bacillaceae</taxon>
        <taxon>Lentibacillus</taxon>
    </lineage>
</organism>
<accession>A0ABN0Z8N0</accession>
<evidence type="ECO:0000313" key="1">
    <source>
        <dbReference type="EMBL" id="GAA0439082.1"/>
    </source>
</evidence>
<reference evidence="1 2" key="1">
    <citation type="journal article" date="2019" name="Int. J. Syst. Evol. Microbiol.">
        <title>The Global Catalogue of Microorganisms (GCM) 10K type strain sequencing project: providing services to taxonomists for standard genome sequencing and annotation.</title>
        <authorList>
            <consortium name="The Broad Institute Genomics Platform"/>
            <consortium name="The Broad Institute Genome Sequencing Center for Infectious Disease"/>
            <person name="Wu L."/>
            <person name="Ma J."/>
        </authorList>
    </citation>
    <scope>NUCLEOTIDE SEQUENCE [LARGE SCALE GENOMIC DNA]</scope>
    <source>
        <strain evidence="1 2">JCM 12149</strain>
    </source>
</reference>
<name>A0ABN0Z8N0_9BACI</name>
<comment type="caution">
    <text evidence="1">The sequence shown here is derived from an EMBL/GenBank/DDBJ whole genome shotgun (WGS) entry which is preliminary data.</text>
</comment>